<sequence length="244" mass="24666">MLIVIGVLTGPTVVNCFNSPEGMGLCLRGHMPGVPATTTETAALPEQAAAADGAQAAVGETEVSVTPPNGATDAPVESAPEGLTVPDDLVAATFGLLRAEPDGSVVIAGSGTPTSEIEVFANGDLLGKTTVESSGDWVLVPDAPLPPGGVEITLGETGKTAVADKSFVVVIDPDRQTEPLVVTSEPGQASDILQGLSRPAPVQTATAEPTAPQTPAVDLDCSCRESARCSDYSVRHAARSRDSA</sequence>
<protein>
    <recommendedName>
        <fullName evidence="4">Bacterial Ig domain-containing protein</fullName>
    </recommendedName>
</protein>
<keyword evidence="3" id="KW-1185">Reference proteome</keyword>
<reference evidence="2 3" key="1">
    <citation type="submission" date="2023-02" db="EMBL/GenBank/DDBJ databases">
        <title>Devosia chondri sp. nov., isolated from the phycosphere of marine algae.</title>
        <authorList>
            <person name="Kim J.M."/>
            <person name="Lee J.K."/>
            <person name="Choi B.J."/>
            <person name="Bayburt H."/>
            <person name="Jeon C.O."/>
        </authorList>
    </citation>
    <scope>NUCLEOTIDE SEQUENCE [LARGE SCALE GENOMIC DNA]</scope>
    <source>
        <strain evidence="2 3">G2-5</strain>
    </source>
</reference>
<proteinExistence type="predicted"/>
<evidence type="ECO:0000256" key="1">
    <source>
        <dbReference type="SAM" id="MobiDB-lite"/>
    </source>
</evidence>
<name>A0ABY7YY68_9HYPH</name>
<evidence type="ECO:0008006" key="4">
    <source>
        <dbReference type="Google" id="ProtNLM"/>
    </source>
</evidence>
<evidence type="ECO:0000313" key="2">
    <source>
        <dbReference type="EMBL" id="WDR06338.1"/>
    </source>
</evidence>
<organism evidence="2 3">
    <name type="scientific">Devosia rhodophyticola</name>
    <dbReference type="NCBI Taxonomy" id="3026423"/>
    <lineage>
        <taxon>Bacteria</taxon>
        <taxon>Pseudomonadati</taxon>
        <taxon>Pseudomonadota</taxon>
        <taxon>Alphaproteobacteria</taxon>
        <taxon>Hyphomicrobiales</taxon>
        <taxon>Devosiaceae</taxon>
        <taxon>Devosia</taxon>
    </lineage>
</organism>
<accession>A0ABY7YY68</accession>
<dbReference type="EMBL" id="CP118247">
    <property type="protein sequence ID" value="WDR06338.1"/>
    <property type="molecule type" value="Genomic_DNA"/>
</dbReference>
<dbReference type="RefSeq" id="WP_282211852.1">
    <property type="nucleotide sequence ID" value="NZ_CP118247.1"/>
</dbReference>
<feature type="compositionally biased region" description="Low complexity" evidence="1">
    <location>
        <begin position="199"/>
        <end position="217"/>
    </location>
</feature>
<gene>
    <name evidence="2" type="ORF">PSQ90_02405</name>
</gene>
<evidence type="ECO:0000313" key="3">
    <source>
        <dbReference type="Proteomes" id="UP001222118"/>
    </source>
</evidence>
<dbReference type="Proteomes" id="UP001222118">
    <property type="component" value="Chromosome"/>
</dbReference>
<feature type="region of interest" description="Disordered" evidence="1">
    <location>
        <begin position="183"/>
        <end position="217"/>
    </location>
</feature>